<dbReference type="Pfam" id="PF20803">
    <property type="entry name" value="PaaX_M"/>
    <property type="match status" value="1"/>
</dbReference>
<accession>A0ABN6PUN5</accession>
<protein>
    <submittedName>
        <fullName evidence="4">Phenylacetic acid degradation operon negative regulatory protein</fullName>
    </submittedName>
</protein>
<dbReference type="Pfam" id="PF07848">
    <property type="entry name" value="PaaX"/>
    <property type="match status" value="1"/>
</dbReference>
<dbReference type="Gene3D" id="3.30.70.2650">
    <property type="match status" value="1"/>
</dbReference>
<feature type="domain" description="Transcriptional repressor PaaX-like C-terminal" evidence="2">
    <location>
        <begin position="206"/>
        <end position="291"/>
    </location>
</feature>
<evidence type="ECO:0000259" key="1">
    <source>
        <dbReference type="Pfam" id="PF07848"/>
    </source>
</evidence>
<dbReference type="Gene3D" id="1.10.10.10">
    <property type="entry name" value="Winged helix-like DNA-binding domain superfamily/Winged helix DNA-binding domain"/>
    <property type="match status" value="1"/>
</dbReference>
<dbReference type="PANTHER" id="PTHR30319">
    <property type="entry name" value="PHENYLACETIC ACID REGULATOR-RELATED TRANSCRIPTIONAL REPRESSOR"/>
    <property type="match status" value="1"/>
</dbReference>
<evidence type="ECO:0000259" key="2">
    <source>
        <dbReference type="Pfam" id="PF08223"/>
    </source>
</evidence>
<feature type="domain" description="Transcriptional repressor PaaX-like central Cas2-like" evidence="3">
    <location>
        <begin position="111"/>
        <end position="184"/>
    </location>
</feature>
<evidence type="ECO:0000259" key="3">
    <source>
        <dbReference type="Pfam" id="PF20803"/>
    </source>
</evidence>
<name>A0ABN6PUN5_9BURK</name>
<feature type="domain" description="Transcriptional repressor PaaX-like N-terminal" evidence="1">
    <location>
        <begin position="24"/>
        <end position="93"/>
    </location>
</feature>
<dbReference type="RefSeq" id="WP_251970495.1">
    <property type="nucleotide sequence ID" value="NZ_AP025730.1"/>
</dbReference>
<dbReference type="InterPro" id="IPR048846">
    <property type="entry name" value="PaaX-like_central"/>
</dbReference>
<dbReference type="Pfam" id="PF08223">
    <property type="entry name" value="PaaX_C"/>
    <property type="match status" value="1"/>
</dbReference>
<sequence length="319" mass="34400">MPAPAPDAPLAALIDTALARIAPRAKSLIVTVFGDSIAPHGGRLWMGSLIRVMAPLGINERLVRTAVQRLTTEQWLRSVPVGRRSWYGLTDAGRQRIDAVYTRIYAMRPLPWDGAWRIALALHPGLTDAERSALQREFGWLGFGGVAPGVYVHPGIADAVVQATVAELGLAGKVVQMTARCAGPAGGSAGDESLRDLVLARQDMPSIAALYEEFLAVFTPLRDALDSGAALDGEQAFRLRSLLVHLFRRALLRDPQFPAAMLPADWPGIAAQALCRDLYRQVSAAAAAWLMAELEVPDLERAPQADAAFRQRFSAPLGD</sequence>
<dbReference type="InterPro" id="IPR011965">
    <property type="entry name" value="PaaX_trns_reg"/>
</dbReference>
<dbReference type="InterPro" id="IPR013225">
    <property type="entry name" value="PaaX_C"/>
</dbReference>
<gene>
    <name evidence="4" type="primary">paaX</name>
    <name evidence="4" type="ORF">CATMQ487_42570</name>
</gene>
<evidence type="ECO:0000313" key="4">
    <source>
        <dbReference type="EMBL" id="BDI07287.1"/>
    </source>
</evidence>
<dbReference type="PANTHER" id="PTHR30319:SF1">
    <property type="entry name" value="TRANSCRIPTIONAL REPRESSOR PAAX"/>
    <property type="match status" value="1"/>
</dbReference>
<proteinExistence type="predicted"/>
<dbReference type="InterPro" id="IPR012906">
    <property type="entry name" value="PaaX-like_N"/>
</dbReference>
<dbReference type="Proteomes" id="UP001057498">
    <property type="component" value="Chromosome"/>
</dbReference>
<reference evidence="4" key="1">
    <citation type="submission" date="2022-04" db="EMBL/GenBank/DDBJ databases">
        <title>Whole genome sequence of Sphaerotilus sp. FB-5.</title>
        <authorList>
            <person name="Takeda M."/>
            <person name="Narihara S."/>
            <person name="Akimoto M."/>
            <person name="Akimoto R."/>
            <person name="Nishiyashiki S."/>
            <person name="Murakami T."/>
        </authorList>
    </citation>
    <scope>NUCLEOTIDE SEQUENCE</scope>
    <source>
        <strain evidence="4">FB-5</strain>
    </source>
</reference>
<evidence type="ECO:0000313" key="5">
    <source>
        <dbReference type="Proteomes" id="UP001057498"/>
    </source>
</evidence>
<dbReference type="Gene3D" id="1.20.58.1460">
    <property type="match status" value="1"/>
</dbReference>
<dbReference type="EMBL" id="AP025730">
    <property type="protein sequence ID" value="BDI07287.1"/>
    <property type="molecule type" value="Genomic_DNA"/>
</dbReference>
<keyword evidence="5" id="KW-1185">Reference proteome</keyword>
<dbReference type="InterPro" id="IPR036388">
    <property type="entry name" value="WH-like_DNA-bd_sf"/>
</dbReference>
<dbReference type="PIRSF" id="PIRSF020623">
    <property type="entry name" value="PaaX"/>
    <property type="match status" value="1"/>
</dbReference>
<organism evidence="4 5">
    <name type="scientific">Sphaerotilus microaerophilus</name>
    <dbReference type="NCBI Taxonomy" id="2914710"/>
    <lineage>
        <taxon>Bacteria</taxon>
        <taxon>Pseudomonadati</taxon>
        <taxon>Pseudomonadota</taxon>
        <taxon>Betaproteobacteria</taxon>
        <taxon>Burkholderiales</taxon>
        <taxon>Sphaerotilaceae</taxon>
        <taxon>Sphaerotilus</taxon>
    </lineage>
</organism>